<dbReference type="OrthoDB" id="2121326at2759"/>
<feature type="domain" description="PITH" evidence="3">
    <location>
        <begin position="112"/>
        <end position="281"/>
    </location>
</feature>
<dbReference type="SUPFAM" id="SSF52833">
    <property type="entry name" value="Thioredoxin-like"/>
    <property type="match status" value="1"/>
</dbReference>
<accession>A0A812DC16</accession>
<dbReference type="Proteomes" id="UP000597762">
    <property type="component" value="Unassembled WGS sequence"/>
</dbReference>
<feature type="domain" description="Thioredoxin" evidence="2">
    <location>
        <begin position="2"/>
        <end position="106"/>
    </location>
</feature>
<evidence type="ECO:0000259" key="3">
    <source>
        <dbReference type="PROSITE" id="PS51532"/>
    </source>
</evidence>
<gene>
    <name evidence="4" type="ORF">SPHA_53143</name>
</gene>
<dbReference type="CDD" id="cd02947">
    <property type="entry name" value="TRX_family"/>
    <property type="match status" value="1"/>
</dbReference>
<dbReference type="PROSITE" id="PS51532">
    <property type="entry name" value="PITH"/>
    <property type="match status" value="1"/>
</dbReference>
<dbReference type="InterPro" id="IPR013766">
    <property type="entry name" value="Thioredoxin_domain"/>
</dbReference>
<sequence>MVKILTEESQFPIELANAGTKLVVVDFHAEWCKPCTDIGPKVEEFSRRFSNVVFLKVDVDALPNLSRAQQVNQLPTFQFFRNKVKIDEMRGANQQALLDLINKHASGDDSIEDEPRVKGFVDLSSFISKSGSECLNGADDYPFTNCLEKNGNYLESDCDEQLIIFISFSQAVKLHSLKIHAPNENGPKNIKLFTNQPITLDFDKAESMEPVQSFCLNPSDLEEGNVIELRYVKYQNVQNVTIFIKDNQGGMETTQINYLCFIGTPVSSTDMSEFKRVAGKKGESH</sequence>
<dbReference type="PANTHER" id="PTHR46115">
    <property type="entry name" value="THIOREDOXIN-LIKE PROTEIN 1"/>
    <property type="match status" value="1"/>
</dbReference>
<dbReference type="EMBL" id="CAHIKZ030003358">
    <property type="protein sequence ID" value="CAE1299300.1"/>
    <property type="molecule type" value="Genomic_DNA"/>
</dbReference>
<dbReference type="GO" id="GO:0005737">
    <property type="term" value="C:cytoplasm"/>
    <property type="evidence" value="ECO:0007669"/>
    <property type="project" value="UniProtKB-ARBA"/>
</dbReference>
<keyword evidence="5" id="KW-1185">Reference proteome</keyword>
<protein>
    <submittedName>
        <fullName evidence="4">PITH domain-containing protein At3g04780,Thioredoxin-like protein 1</fullName>
    </submittedName>
</protein>
<evidence type="ECO:0000313" key="5">
    <source>
        <dbReference type="Proteomes" id="UP000597762"/>
    </source>
</evidence>
<dbReference type="Gene3D" id="2.60.120.470">
    <property type="entry name" value="PITH domain"/>
    <property type="match status" value="1"/>
</dbReference>
<dbReference type="InterPro" id="IPR008979">
    <property type="entry name" value="Galactose-bd-like_sf"/>
</dbReference>
<proteinExistence type="predicted"/>
<dbReference type="PROSITE" id="PS51352">
    <property type="entry name" value="THIOREDOXIN_2"/>
    <property type="match status" value="1"/>
</dbReference>
<dbReference type="SUPFAM" id="SSF49785">
    <property type="entry name" value="Galactose-binding domain-like"/>
    <property type="match status" value="1"/>
</dbReference>
<evidence type="ECO:0000313" key="4">
    <source>
        <dbReference type="EMBL" id="CAE1299300.1"/>
    </source>
</evidence>
<dbReference type="Pfam" id="PF00085">
    <property type="entry name" value="Thioredoxin"/>
    <property type="match status" value="1"/>
</dbReference>
<reference evidence="4" key="1">
    <citation type="submission" date="2021-01" db="EMBL/GenBank/DDBJ databases">
        <authorList>
            <person name="Li R."/>
            <person name="Bekaert M."/>
        </authorList>
    </citation>
    <scope>NUCLEOTIDE SEQUENCE</scope>
    <source>
        <strain evidence="4">Farmed</strain>
    </source>
</reference>
<dbReference type="InterPro" id="IPR010400">
    <property type="entry name" value="PITH_dom"/>
</dbReference>
<dbReference type="InterPro" id="IPR037047">
    <property type="entry name" value="PITH_dom_sf"/>
</dbReference>
<dbReference type="AlphaFoldDB" id="A0A812DC16"/>
<dbReference type="Pfam" id="PF06201">
    <property type="entry name" value="PITH"/>
    <property type="match status" value="1"/>
</dbReference>
<evidence type="ECO:0000256" key="1">
    <source>
        <dbReference type="ARBA" id="ARBA00023157"/>
    </source>
</evidence>
<name>A0A812DC16_ACAPH</name>
<comment type="caution">
    <text evidence="4">The sequence shown here is derived from an EMBL/GenBank/DDBJ whole genome shotgun (WGS) entry which is preliminary data.</text>
</comment>
<evidence type="ECO:0000259" key="2">
    <source>
        <dbReference type="PROSITE" id="PS51352"/>
    </source>
</evidence>
<dbReference type="Gene3D" id="3.40.30.10">
    <property type="entry name" value="Glutaredoxin"/>
    <property type="match status" value="1"/>
</dbReference>
<dbReference type="InterPro" id="IPR036249">
    <property type="entry name" value="Thioredoxin-like_sf"/>
</dbReference>
<keyword evidence="1" id="KW-1015">Disulfide bond</keyword>
<organism evidence="4 5">
    <name type="scientific">Acanthosepion pharaonis</name>
    <name type="common">Pharaoh cuttlefish</name>
    <name type="synonym">Sepia pharaonis</name>
    <dbReference type="NCBI Taxonomy" id="158019"/>
    <lineage>
        <taxon>Eukaryota</taxon>
        <taxon>Metazoa</taxon>
        <taxon>Spiralia</taxon>
        <taxon>Lophotrochozoa</taxon>
        <taxon>Mollusca</taxon>
        <taxon>Cephalopoda</taxon>
        <taxon>Coleoidea</taxon>
        <taxon>Decapodiformes</taxon>
        <taxon>Sepiida</taxon>
        <taxon>Sepiina</taxon>
        <taxon>Sepiidae</taxon>
        <taxon>Acanthosepion</taxon>
    </lineage>
</organism>